<dbReference type="Proteomes" id="UP001595834">
    <property type="component" value="Unassembled WGS sequence"/>
</dbReference>
<feature type="non-terminal residue" evidence="1">
    <location>
        <position position="1"/>
    </location>
</feature>
<organism evidence="1 2">
    <name type="scientific">Streptomyces mauvecolor</name>
    <dbReference type="NCBI Taxonomy" id="58345"/>
    <lineage>
        <taxon>Bacteria</taxon>
        <taxon>Bacillati</taxon>
        <taxon>Actinomycetota</taxon>
        <taxon>Actinomycetes</taxon>
        <taxon>Kitasatosporales</taxon>
        <taxon>Streptomycetaceae</taxon>
        <taxon>Streptomyces</taxon>
    </lineage>
</organism>
<keyword evidence="2" id="KW-1185">Reference proteome</keyword>
<evidence type="ECO:0000313" key="1">
    <source>
        <dbReference type="EMBL" id="MFC4958676.1"/>
    </source>
</evidence>
<evidence type="ECO:0000313" key="2">
    <source>
        <dbReference type="Proteomes" id="UP001595834"/>
    </source>
</evidence>
<protein>
    <submittedName>
        <fullName evidence="1">DUF5915 domain-containing protein</fullName>
    </submittedName>
</protein>
<reference evidence="2" key="1">
    <citation type="journal article" date="2019" name="Int. J. Syst. Evol. Microbiol.">
        <title>The Global Catalogue of Microorganisms (GCM) 10K type strain sequencing project: providing services to taxonomists for standard genome sequencing and annotation.</title>
        <authorList>
            <consortium name="The Broad Institute Genomics Platform"/>
            <consortium name="The Broad Institute Genome Sequencing Center for Infectious Disease"/>
            <person name="Wu L."/>
            <person name="Ma J."/>
        </authorList>
    </citation>
    <scope>NUCLEOTIDE SEQUENCE [LARGE SCALE GENOMIC DNA]</scope>
    <source>
        <strain evidence="2">CCM 7224</strain>
    </source>
</reference>
<name>A0ABV9UNK3_9ACTN</name>
<dbReference type="EMBL" id="JBHSIZ010000019">
    <property type="protein sequence ID" value="MFC4958676.1"/>
    <property type="molecule type" value="Genomic_DNA"/>
</dbReference>
<gene>
    <name evidence="1" type="ORF">ACFPFX_20520</name>
</gene>
<sequence>GLARDAIRLIQEARKNSGLDVADRIAVRWESTDPEVSSALTAHAGLIADEVLATDYAAGSADATYGSAFTDEPLSLTFRLRKA</sequence>
<accession>A0ABV9UNK3</accession>
<dbReference type="Pfam" id="PF19302">
    <property type="entry name" value="DUF5915"/>
    <property type="match status" value="1"/>
</dbReference>
<comment type="caution">
    <text evidence="1">The sequence shown here is derived from an EMBL/GenBank/DDBJ whole genome shotgun (WGS) entry which is preliminary data.</text>
</comment>
<dbReference type="RefSeq" id="WP_381227401.1">
    <property type="nucleotide sequence ID" value="NZ_JBHSIZ010000019.1"/>
</dbReference>
<proteinExistence type="predicted"/>